<sequence length="103" mass="11656">MPQYTIQERALCLEQYIRSYGTERSGKNGGPFLVSLMTEFQGQFQRPAPPKPKPNHSLVGRKVPESITRCNGSDGRVMDKVKRSPKKSFRLMSEELLLETTAV</sequence>
<gene>
    <name evidence="1" type="ORF">PR048_023247</name>
</gene>
<evidence type="ECO:0000313" key="1">
    <source>
        <dbReference type="EMBL" id="KAJ8875352.1"/>
    </source>
</evidence>
<evidence type="ECO:0000313" key="2">
    <source>
        <dbReference type="Proteomes" id="UP001159363"/>
    </source>
</evidence>
<accession>A0ABQ9GTK5</accession>
<dbReference type="Proteomes" id="UP001159363">
    <property type="component" value="Chromosome 8"/>
</dbReference>
<reference evidence="1 2" key="1">
    <citation type="submission" date="2023-02" db="EMBL/GenBank/DDBJ databases">
        <title>LHISI_Scaffold_Assembly.</title>
        <authorList>
            <person name="Stuart O.P."/>
            <person name="Cleave R."/>
            <person name="Magrath M.J.L."/>
            <person name="Mikheyev A.S."/>
        </authorList>
    </citation>
    <scope>NUCLEOTIDE SEQUENCE [LARGE SCALE GENOMIC DNA]</scope>
    <source>
        <strain evidence="1">Daus_M_001</strain>
        <tissue evidence="1">Leg muscle</tissue>
    </source>
</reference>
<proteinExistence type="predicted"/>
<keyword evidence="2" id="KW-1185">Reference proteome</keyword>
<protein>
    <submittedName>
        <fullName evidence="1">Uncharacterized protein</fullName>
    </submittedName>
</protein>
<comment type="caution">
    <text evidence="1">The sequence shown here is derived from an EMBL/GenBank/DDBJ whole genome shotgun (WGS) entry which is preliminary data.</text>
</comment>
<name>A0ABQ9GTK5_9NEOP</name>
<organism evidence="1 2">
    <name type="scientific">Dryococelus australis</name>
    <dbReference type="NCBI Taxonomy" id="614101"/>
    <lineage>
        <taxon>Eukaryota</taxon>
        <taxon>Metazoa</taxon>
        <taxon>Ecdysozoa</taxon>
        <taxon>Arthropoda</taxon>
        <taxon>Hexapoda</taxon>
        <taxon>Insecta</taxon>
        <taxon>Pterygota</taxon>
        <taxon>Neoptera</taxon>
        <taxon>Polyneoptera</taxon>
        <taxon>Phasmatodea</taxon>
        <taxon>Verophasmatodea</taxon>
        <taxon>Anareolatae</taxon>
        <taxon>Phasmatidae</taxon>
        <taxon>Eurycanthinae</taxon>
        <taxon>Dryococelus</taxon>
    </lineage>
</organism>
<dbReference type="EMBL" id="JARBHB010000009">
    <property type="protein sequence ID" value="KAJ8875352.1"/>
    <property type="molecule type" value="Genomic_DNA"/>
</dbReference>